<evidence type="ECO:0000256" key="6">
    <source>
        <dbReference type="ARBA" id="ARBA00023204"/>
    </source>
</evidence>
<keyword evidence="4 8" id="KW-0227">DNA damage</keyword>
<dbReference type="RefSeq" id="WP_263061364.1">
    <property type="nucleotide sequence ID" value="NZ_JAOUSE010000013.1"/>
</dbReference>
<dbReference type="NCBIfam" id="NF008121">
    <property type="entry name" value="PRK10869.1"/>
    <property type="match status" value="1"/>
</dbReference>
<evidence type="ECO:0000313" key="11">
    <source>
        <dbReference type="Proteomes" id="UP001208656"/>
    </source>
</evidence>
<comment type="function">
    <text evidence="8">May be involved in recombinational repair of damaged DNA.</text>
</comment>
<evidence type="ECO:0000256" key="2">
    <source>
        <dbReference type="ARBA" id="ARBA00021315"/>
    </source>
</evidence>
<dbReference type="SUPFAM" id="SSF52540">
    <property type="entry name" value="P-loop containing nucleoside triphosphate hydrolases"/>
    <property type="match status" value="2"/>
</dbReference>
<dbReference type="PANTHER" id="PTHR11059">
    <property type="entry name" value="DNA REPAIR PROTEIN RECN"/>
    <property type="match status" value="1"/>
</dbReference>
<evidence type="ECO:0000256" key="3">
    <source>
        <dbReference type="ARBA" id="ARBA00022741"/>
    </source>
</evidence>
<evidence type="ECO:0000259" key="9">
    <source>
        <dbReference type="Pfam" id="PF13476"/>
    </source>
</evidence>
<evidence type="ECO:0000256" key="8">
    <source>
        <dbReference type="PIRNR" id="PIRNR003128"/>
    </source>
</evidence>
<dbReference type="NCBIfam" id="TIGR00634">
    <property type="entry name" value="recN"/>
    <property type="match status" value="1"/>
</dbReference>
<reference evidence="10 11" key="1">
    <citation type="submission" date="2022-10" db="EMBL/GenBank/DDBJ databases">
        <title>Description of Fervidibacillus gen. nov. in the family Fervidibacillaceae fam. nov. with two species, Fervidibacillus albus sp. nov., and Fervidibacillus halotolerans sp. nov., isolated from tidal flat sediments.</title>
        <authorList>
            <person name="Kwon K.K."/>
            <person name="Yang S.-H."/>
        </authorList>
    </citation>
    <scope>NUCLEOTIDE SEQUENCE [LARGE SCALE GENOMIC DNA]</scope>
    <source>
        <strain evidence="10 11">DSM 23332</strain>
    </source>
</reference>
<protein>
    <recommendedName>
        <fullName evidence="2 8">DNA repair protein RecN</fullName>
    </recommendedName>
    <alternativeName>
        <fullName evidence="7 8">Recombination protein N</fullName>
    </alternativeName>
</protein>
<dbReference type="InterPro" id="IPR038729">
    <property type="entry name" value="Rad50/SbcC_AAA"/>
</dbReference>
<dbReference type="CDD" id="cd03241">
    <property type="entry name" value="ABC_RecN"/>
    <property type="match status" value="2"/>
</dbReference>
<comment type="similarity">
    <text evidence="1 8">Belongs to the RecN family.</text>
</comment>
<gene>
    <name evidence="10" type="primary">recN</name>
    <name evidence="10" type="ORF">OEV82_06495</name>
</gene>
<evidence type="ECO:0000256" key="1">
    <source>
        <dbReference type="ARBA" id="ARBA00009441"/>
    </source>
</evidence>
<keyword evidence="5" id="KW-0067">ATP-binding</keyword>
<dbReference type="EMBL" id="JAOUSE010000013">
    <property type="protein sequence ID" value="MCU9594100.1"/>
    <property type="molecule type" value="Genomic_DNA"/>
</dbReference>
<evidence type="ECO:0000256" key="4">
    <source>
        <dbReference type="ARBA" id="ARBA00022763"/>
    </source>
</evidence>
<name>A0ABT2WEL3_9BACI</name>
<dbReference type="PIRSF" id="PIRSF003128">
    <property type="entry name" value="RecN"/>
    <property type="match status" value="1"/>
</dbReference>
<organism evidence="10 11">
    <name type="scientific">Pallidibacillus thermolactis</name>
    <dbReference type="NCBI Taxonomy" id="251051"/>
    <lineage>
        <taxon>Bacteria</taxon>
        <taxon>Bacillati</taxon>
        <taxon>Bacillota</taxon>
        <taxon>Bacilli</taxon>
        <taxon>Bacillales</taxon>
        <taxon>Bacillaceae</taxon>
        <taxon>Pallidibacillus</taxon>
    </lineage>
</organism>
<dbReference type="Proteomes" id="UP001208656">
    <property type="component" value="Unassembled WGS sequence"/>
</dbReference>
<dbReference type="InterPro" id="IPR004604">
    <property type="entry name" value="DNA_recomb/repair_RecN"/>
</dbReference>
<feature type="domain" description="Rad50/SbcC-type AAA" evidence="9">
    <location>
        <begin position="5"/>
        <end position="232"/>
    </location>
</feature>
<keyword evidence="6 8" id="KW-0234">DNA repair</keyword>
<dbReference type="Pfam" id="PF13476">
    <property type="entry name" value="AAA_23"/>
    <property type="match status" value="1"/>
</dbReference>
<sequence>MLAELAIKNIAIIESVTVSFQKGFTVLTGETGAGKSIIIDSIHLLVGGRGSSDFVRHGADKAEIEGLFLIEDDHPAIAKCSEFGIEIEEGMLLLKRDIYPSGKSVCRVNGKLVTITILREIGRTLVDIHGQHDNQEMLDEKSHLRLLDEFGGKEIYPALNEYQSIYREYVKIKKDLASLNENEQMMAQRLDLLKFQLNEITNAQLKIGEDEQLLTEKKKLTNFEKLFSSLNTTYEALQGEQKGLDWVGLALSNLDEAQTIDEELKEIYNIVSNSYYQLEDIVHTLRDKLDELEYDPNRLNEIENRLNIIHQMKRKYGDSIEAILEYCAKIDDEIEMITNRESHIETLNKKLVSIEKDLLVEANHLTSLRKNAAEKLTEAIHKQLKDLYMDKTVFEVKFFEQDNIEFQPDGIDKIEFYMSTNPGEPLKPLAKIASGGELSRIMLALKTIFSQHQGVTSIIFDEVDTGVSGRVAQAIGEKIYRISVNSQVLSITHLPQVAALSDHHFFIRKEIKEHRTITSIQQLSERERIEEIARMISGSHITTATEEHAKELLDLAHQYKYQHH</sequence>
<evidence type="ECO:0000313" key="10">
    <source>
        <dbReference type="EMBL" id="MCU9594100.1"/>
    </source>
</evidence>
<keyword evidence="11" id="KW-1185">Reference proteome</keyword>
<accession>A0ABT2WEL3</accession>
<evidence type="ECO:0000256" key="5">
    <source>
        <dbReference type="ARBA" id="ARBA00022840"/>
    </source>
</evidence>
<dbReference type="InterPro" id="IPR027417">
    <property type="entry name" value="P-loop_NTPase"/>
</dbReference>
<keyword evidence="3" id="KW-0547">Nucleotide-binding</keyword>
<dbReference type="PANTHER" id="PTHR11059:SF0">
    <property type="entry name" value="DNA REPAIR PROTEIN RECN"/>
    <property type="match status" value="1"/>
</dbReference>
<comment type="caution">
    <text evidence="10">The sequence shown here is derived from an EMBL/GenBank/DDBJ whole genome shotgun (WGS) entry which is preliminary data.</text>
</comment>
<proteinExistence type="inferred from homology"/>
<dbReference type="Gene3D" id="3.40.50.300">
    <property type="entry name" value="P-loop containing nucleotide triphosphate hydrolases"/>
    <property type="match status" value="2"/>
</dbReference>
<evidence type="ECO:0000256" key="7">
    <source>
        <dbReference type="ARBA" id="ARBA00033408"/>
    </source>
</evidence>